<organism evidence="1 2">
    <name type="scientific">Brumimicrobium salinarum</name>
    <dbReference type="NCBI Taxonomy" id="2058658"/>
    <lineage>
        <taxon>Bacteria</taxon>
        <taxon>Pseudomonadati</taxon>
        <taxon>Bacteroidota</taxon>
        <taxon>Flavobacteriia</taxon>
        <taxon>Flavobacteriales</taxon>
        <taxon>Crocinitomicaceae</taxon>
        <taxon>Brumimicrobium</taxon>
    </lineage>
</organism>
<evidence type="ECO:0000313" key="1">
    <source>
        <dbReference type="EMBL" id="PKR81634.1"/>
    </source>
</evidence>
<dbReference type="OrthoDB" id="5496093at2"/>
<reference evidence="1 2" key="1">
    <citation type="submission" date="2017-12" db="EMBL/GenBank/DDBJ databases">
        <title>The draft genome sequence of Brumimicrobium saltpan LHR20.</title>
        <authorList>
            <person name="Do Z.-J."/>
            <person name="Luo H.-R."/>
        </authorList>
    </citation>
    <scope>NUCLEOTIDE SEQUENCE [LARGE SCALE GENOMIC DNA]</scope>
    <source>
        <strain evidence="1 2">LHR20</strain>
    </source>
</reference>
<gene>
    <name evidence="1" type="ORF">CW751_03670</name>
</gene>
<protein>
    <recommendedName>
        <fullName evidence="3">Septum formation inhibitor Maf</fullName>
    </recommendedName>
</protein>
<dbReference type="Proteomes" id="UP000236654">
    <property type="component" value="Unassembled WGS sequence"/>
</dbReference>
<comment type="caution">
    <text evidence="1">The sequence shown here is derived from an EMBL/GenBank/DDBJ whole genome shotgun (WGS) entry which is preliminary data.</text>
</comment>
<keyword evidence="2" id="KW-1185">Reference proteome</keyword>
<dbReference type="EMBL" id="PJNI01000002">
    <property type="protein sequence ID" value="PKR81634.1"/>
    <property type="molecule type" value="Genomic_DNA"/>
</dbReference>
<proteinExistence type="predicted"/>
<dbReference type="AlphaFoldDB" id="A0A2I0R4W9"/>
<evidence type="ECO:0000313" key="2">
    <source>
        <dbReference type="Proteomes" id="UP000236654"/>
    </source>
</evidence>
<sequence length="359" mass="41744">MLVKLYDKISSGLNLKIIKLRTFSFLCLTALMIIGCTEQSTQKQNQLNDVNEQDRNVQNRNSQAIQIEQELDTLKKNVSNDLSLPDSLITSSSPEDLSLFSGQAEIAIYKLNKARYKGIHPGEAVLIFVTEPFLTDKQVKADQPDDKKSQKVLKLNRIDRFKTGIYDYSQYTSVFTPIDNEKAKYPLKITMGSQDWCGQSFTQINKKKAYAYRHFSYFENEGDTAFRIPHVYTGDNMMNLARISPDLLPQGDFQILPAFNYLRSAQVSAKSYYANASIEETDEGYLYVYNIPELKRTVRYYISSKNQYQITQWEEHYPTVLNNEMHQSVYTLEKVKYIPYWKHNNAEDIHLREELQLDF</sequence>
<name>A0A2I0R4W9_9FLAO</name>
<accession>A0A2I0R4W9</accession>
<dbReference type="RefSeq" id="WP_133122116.1">
    <property type="nucleotide sequence ID" value="NZ_PJNI01000002.1"/>
</dbReference>
<evidence type="ECO:0008006" key="3">
    <source>
        <dbReference type="Google" id="ProtNLM"/>
    </source>
</evidence>